<dbReference type="OrthoDB" id="279535at2"/>
<dbReference type="RefSeq" id="WP_119148768.1">
    <property type="nucleotide sequence ID" value="NZ_JBHSOV010000013.1"/>
</dbReference>
<protein>
    <submittedName>
        <fullName evidence="3">Cytochrome C oxidase subunit II</fullName>
    </submittedName>
</protein>
<evidence type="ECO:0000259" key="2">
    <source>
        <dbReference type="PROSITE" id="PS50857"/>
    </source>
</evidence>
<feature type="signal peptide" evidence="1">
    <location>
        <begin position="1"/>
        <end position="19"/>
    </location>
</feature>
<keyword evidence="4" id="KW-1185">Reference proteome</keyword>
<dbReference type="PROSITE" id="PS50857">
    <property type="entry name" value="COX2_CUA"/>
    <property type="match status" value="1"/>
</dbReference>
<reference evidence="3 4" key="1">
    <citation type="submission" date="2018-09" db="EMBL/GenBank/DDBJ databases">
        <title>Cohnella cavernae sp. nov., isolated from a karst cave.</title>
        <authorList>
            <person name="Zhu H."/>
        </authorList>
    </citation>
    <scope>NUCLEOTIDE SEQUENCE [LARGE SCALE GENOMIC DNA]</scope>
    <source>
        <strain evidence="3 4">K2E09-144</strain>
    </source>
</reference>
<keyword evidence="1" id="KW-0732">Signal</keyword>
<sequence>MKSKLFLFLTIIALAFALAACGSKKENSGASPSSAETPVAASAEVVIKAQSWEFDKAEYEVPANTPVKITIENTKGAHGIKVDGTDIDIGPGKESQVVTLEPGTYDFSCSIMCGSGHRKMVGKLIVK</sequence>
<organism evidence="3 4">
    <name type="scientific">Cohnella faecalis</name>
    <dbReference type="NCBI Taxonomy" id="2315694"/>
    <lineage>
        <taxon>Bacteria</taxon>
        <taxon>Bacillati</taxon>
        <taxon>Bacillota</taxon>
        <taxon>Bacilli</taxon>
        <taxon>Bacillales</taxon>
        <taxon>Paenibacillaceae</taxon>
        <taxon>Cohnella</taxon>
    </lineage>
</organism>
<dbReference type="Gene3D" id="2.60.40.420">
    <property type="entry name" value="Cupredoxins - blue copper proteins"/>
    <property type="match status" value="1"/>
</dbReference>
<evidence type="ECO:0000313" key="3">
    <source>
        <dbReference type="EMBL" id="RIE04097.1"/>
    </source>
</evidence>
<dbReference type="InterPro" id="IPR028096">
    <property type="entry name" value="EfeO_Cupredoxin"/>
</dbReference>
<dbReference type="PROSITE" id="PS51257">
    <property type="entry name" value="PROKAR_LIPOPROTEIN"/>
    <property type="match status" value="1"/>
</dbReference>
<name>A0A398CWA1_9BACL</name>
<evidence type="ECO:0000256" key="1">
    <source>
        <dbReference type="SAM" id="SignalP"/>
    </source>
</evidence>
<dbReference type="InterPro" id="IPR008972">
    <property type="entry name" value="Cupredoxin"/>
</dbReference>
<dbReference type="Pfam" id="PF13473">
    <property type="entry name" value="Cupredoxin_1"/>
    <property type="match status" value="1"/>
</dbReference>
<dbReference type="GO" id="GO:0005507">
    <property type="term" value="F:copper ion binding"/>
    <property type="evidence" value="ECO:0007669"/>
    <property type="project" value="InterPro"/>
</dbReference>
<evidence type="ECO:0000313" key="4">
    <source>
        <dbReference type="Proteomes" id="UP000266340"/>
    </source>
</evidence>
<feature type="chain" id="PRO_5038730893" evidence="1">
    <location>
        <begin position="20"/>
        <end position="127"/>
    </location>
</feature>
<dbReference type="SUPFAM" id="SSF49503">
    <property type="entry name" value="Cupredoxins"/>
    <property type="match status" value="1"/>
</dbReference>
<accession>A0A398CWA1</accession>
<comment type="caution">
    <text evidence="3">The sequence shown here is derived from an EMBL/GenBank/DDBJ whole genome shotgun (WGS) entry which is preliminary data.</text>
</comment>
<dbReference type="AlphaFoldDB" id="A0A398CWA1"/>
<gene>
    <name evidence="3" type="ORF">D3H35_09140</name>
</gene>
<dbReference type="EMBL" id="QXJM01000029">
    <property type="protein sequence ID" value="RIE04097.1"/>
    <property type="molecule type" value="Genomic_DNA"/>
</dbReference>
<dbReference type="Proteomes" id="UP000266340">
    <property type="component" value="Unassembled WGS sequence"/>
</dbReference>
<dbReference type="GO" id="GO:0004129">
    <property type="term" value="F:cytochrome-c oxidase activity"/>
    <property type="evidence" value="ECO:0007669"/>
    <property type="project" value="InterPro"/>
</dbReference>
<dbReference type="GO" id="GO:0016020">
    <property type="term" value="C:membrane"/>
    <property type="evidence" value="ECO:0007669"/>
    <property type="project" value="InterPro"/>
</dbReference>
<proteinExistence type="predicted"/>
<dbReference type="InterPro" id="IPR002429">
    <property type="entry name" value="CcO_II-like_C"/>
</dbReference>
<feature type="domain" description="Cytochrome oxidase subunit II copper A binding" evidence="2">
    <location>
        <begin position="38"/>
        <end position="127"/>
    </location>
</feature>